<protein>
    <recommendedName>
        <fullName evidence="3">SCP domain-containing protein</fullName>
    </recommendedName>
</protein>
<dbReference type="InterPro" id="IPR035940">
    <property type="entry name" value="CAP_sf"/>
</dbReference>
<dbReference type="PATRIC" id="fig|1227499.3.peg.1829"/>
<evidence type="ECO:0000313" key="5">
    <source>
        <dbReference type="Proteomes" id="UP000011602"/>
    </source>
</evidence>
<dbReference type="Gene3D" id="3.40.33.10">
    <property type="entry name" value="CAP"/>
    <property type="match status" value="1"/>
</dbReference>
<dbReference type="SUPFAM" id="SSF55797">
    <property type="entry name" value="PR-1-like"/>
    <property type="match status" value="1"/>
</dbReference>
<organism evidence="4 5">
    <name type="scientific">Natronolimnohabitans innermongolicus JCM 12255</name>
    <dbReference type="NCBI Taxonomy" id="1227499"/>
    <lineage>
        <taxon>Archaea</taxon>
        <taxon>Methanobacteriati</taxon>
        <taxon>Methanobacteriota</taxon>
        <taxon>Stenosarchaea group</taxon>
        <taxon>Halobacteria</taxon>
        <taxon>Halobacteriales</taxon>
        <taxon>Natrialbaceae</taxon>
        <taxon>Natronolimnohabitans</taxon>
    </lineage>
</organism>
<sequence length="267" mass="29068">MDDRRSSAAARDDRTDRTDRAVLRSLLRLLTIVALIGVLAFGTAMIAPSILEDAGIDGDGFEGPGGIDGGSSPPPSSESPSVGDREPNVTDPDDPGASRYETDVETIDSETVEEFVHAEVNDRRADHDDDLEALEWDGTVASVARAHSGDMAEQDYFDHVNQEGDAPMERFQDVDDYCRGYGENIALTYVDRTVQDSASDGTVHYQTAEELAEGLVNQWMNSTSHREAILEEGSVPDWDRGGVGVYLTDDGSVYASHNFCQERTGLF</sequence>
<dbReference type="STRING" id="1227499.C493_09041"/>
<evidence type="ECO:0000313" key="4">
    <source>
        <dbReference type="EMBL" id="ELY57616.1"/>
    </source>
</evidence>
<comment type="caution">
    <text evidence="4">The sequence shown here is derived from an EMBL/GenBank/DDBJ whole genome shotgun (WGS) entry which is preliminary data.</text>
</comment>
<keyword evidence="2" id="KW-0472">Membrane</keyword>
<feature type="transmembrane region" description="Helical" evidence="2">
    <location>
        <begin position="21"/>
        <end position="47"/>
    </location>
</feature>
<evidence type="ECO:0000256" key="1">
    <source>
        <dbReference type="SAM" id="MobiDB-lite"/>
    </source>
</evidence>
<dbReference type="InterPro" id="IPR014044">
    <property type="entry name" value="CAP_dom"/>
</dbReference>
<evidence type="ECO:0000259" key="3">
    <source>
        <dbReference type="Pfam" id="PF00188"/>
    </source>
</evidence>
<feature type="domain" description="SCP" evidence="3">
    <location>
        <begin position="119"/>
        <end position="253"/>
    </location>
</feature>
<keyword evidence="2" id="KW-1133">Transmembrane helix</keyword>
<reference evidence="4 5" key="1">
    <citation type="journal article" date="2014" name="PLoS Genet.">
        <title>Phylogenetically driven sequencing of extremely halophilic archaea reveals strategies for static and dynamic osmo-response.</title>
        <authorList>
            <person name="Becker E.A."/>
            <person name="Seitzer P.M."/>
            <person name="Tritt A."/>
            <person name="Larsen D."/>
            <person name="Krusor M."/>
            <person name="Yao A.I."/>
            <person name="Wu D."/>
            <person name="Madern D."/>
            <person name="Eisen J.A."/>
            <person name="Darling A.E."/>
            <person name="Facciotti M.T."/>
        </authorList>
    </citation>
    <scope>NUCLEOTIDE SEQUENCE [LARGE SCALE GENOMIC DNA]</scope>
    <source>
        <strain evidence="4 5">JCM 12255</strain>
    </source>
</reference>
<gene>
    <name evidence="4" type="ORF">C493_09041</name>
</gene>
<dbReference type="AlphaFoldDB" id="L9X869"/>
<dbReference type="Proteomes" id="UP000011602">
    <property type="component" value="Unassembled WGS sequence"/>
</dbReference>
<feature type="compositionally biased region" description="Acidic residues" evidence="1">
    <location>
        <begin position="103"/>
        <end position="112"/>
    </location>
</feature>
<dbReference type="OrthoDB" id="60683at2157"/>
<dbReference type="eggNOG" id="arCOG03962">
    <property type="taxonomic scope" value="Archaea"/>
</dbReference>
<dbReference type="RefSeq" id="WP_007259103.1">
    <property type="nucleotide sequence ID" value="NZ_AOHZ01000041.1"/>
</dbReference>
<feature type="region of interest" description="Disordered" evidence="1">
    <location>
        <begin position="57"/>
        <end position="112"/>
    </location>
</feature>
<dbReference type="PANTHER" id="PTHR31157">
    <property type="entry name" value="SCP DOMAIN-CONTAINING PROTEIN"/>
    <property type="match status" value="1"/>
</dbReference>
<dbReference type="Pfam" id="PF00188">
    <property type="entry name" value="CAP"/>
    <property type="match status" value="1"/>
</dbReference>
<keyword evidence="2" id="KW-0812">Transmembrane</keyword>
<proteinExistence type="predicted"/>
<dbReference type="EMBL" id="AOHZ01000041">
    <property type="protein sequence ID" value="ELY57616.1"/>
    <property type="molecule type" value="Genomic_DNA"/>
</dbReference>
<evidence type="ECO:0000256" key="2">
    <source>
        <dbReference type="SAM" id="Phobius"/>
    </source>
</evidence>
<dbReference type="CDD" id="cd05379">
    <property type="entry name" value="CAP_bacterial"/>
    <property type="match status" value="1"/>
</dbReference>
<accession>L9X869</accession>
<name>L9X869_9EURY</name>
<dbReference type="PANTHER" id="PTHR31157:SF1">
    <property type="entry name" value="SCP DOMAIN-CONTAINING PROTEIN"/>
    <property type="match status" value="1"/>
</dbReference>
<keyword evidence="5" id="KW-1185">Reference proteome</keyword>